<evidence type="ECO:0000256" key="4">
    <source>
        <dbReference type="ARBA" id="ARBA00022807"/>
    </source>
</evidence>
<protein>
    <submittedName>
        <fullName evidence="7">C40 family peptidase</fullName>
    </submittedName>
</protein>
<dbReference type="Proteomes" id="UP000733379">
    <property type="component" value="Unassembled WGS sequence"/>
</dbReference>
<keyword evidence="4" id="KW-0788">Thiol protease</keyword>
<dbReference type="PANTHER" id="PTHR47359:SF3">
    <property type="entry name" value="NLP_P60 DOMAIN-CONTAINING PROTEIN-RELATED"/>
    <property type="match status" value="1"/>
</dbReference>
<feature type="compositionally biased region" description="Gly residues" evidence="5">
    <location>
        <begin position="64"/>
        <end position="103"/>
    </location>
</feature>
<feature type="compositionally biased region" description="Gly residues" evidence="5">
    <location>
        <begin position="33"/>
        <end position="42"/>
    </location>
</feature>
<evidence type="ECO:0000313" key="7">
    <source>
        <dbReference type="EMBL" id="MBU3066804.1"/>
    </source>
</evidence>
<sequence>MGKLAEAVPALVSAATPMLMMLPLLASSLLGSGGGSGSGSGASGSSPAQQARDALGSLRNAYGSGNGGGTGSGSTGLQGAGNGSGSTGSQGSGNGSGSSGGSGATAAAIEATRIYQAHAASAFSALDNTLATEIQRFAGSHSVDKARMDALMTALDTALAQVGPNALIGAAGQQQVTHVIDQAVAYAEKLAGKTSLGAQATAQVVEMLANEYLVVLSGQGTAPVITSAATYAATGESAAVQSAISVALSEVGKPYVYGAEGPDSFDCSGLTQYSAAAAGVSIPRTAAEQYQSLPHVNPSDIKPGDLIFPAAEFNGGSPDHVIMYIGNGECVEAPHTGAYVRVVPLPSSYAASRWA</sequence>
<feature type="region of interest" description="Disordered" evidence="5">
    <location>
        <begin position="58"/>
        <end position="103"/>
    </location>
</feature>
<dbReference type="PROSITE" id="PS51935">
    <property type="entry name" value="NLPC_P60"/>
    <property type="match status" value="1"/>
</dbReference>
<dbReference type="SUPFAM" id="SSF54001">
    <property type="entry name" value="Cysteine proteinases"/>
    <property type="match status" value="1"/>
</dbReference>
<evidence type="ECO:0000256" key="5">
    <source>
        <dbReference type="SAM" id="MobiDB-lite"/>
    </source>
</evidence>
<reference evidence="7 8" key="1">
    <citation type="submission" date="2021-06" db="EMBL/GenBank/DDBJ databases">
        <title>Actinomycetes sequencing.</title>
        <authorList>
            <person name="Shan Q."/>
        </authorList>
    </citation>
    <scope>NUCLEOTIDE SEQUENCE [LARGE SCALE GENOMIC DNA]</scope>
    <source>
        <strain evidence="7 8">NEAU-G5</strain>
    </source>
</reference>
<evidence type="ECO:0000256" key="1">
    <source>
        <dbReference type="ARBA" id="ARBA00007074"/>
    </source>
</evidence>
<dbReference type="EMBL" id="JAHKNI010000016">
    <property type="protein sequence ID" value="MBU3066804.1"/>
    <property type="molecule type" value="Genomic_DNA"/>
</dbReference>
<dbReference type="PANTHER" id="PTHR47359">
    <property type="entry name" value="PEPTIDOGLYCAN DL-ENDOPEPTIDASE CWLO"/>
    <property type="match status" value="1"/>
</dbReference>
<evidence type="ECO:0000259" key="6">
    <source>
        <dbReference type="PROSITE" id="PS51935"/>
    </source>
</evidence>
<dbReference type="InterPro" id="IPR000064">
    <property type="entry name" value="NLP_P60_dom"/>
</dbReference>
<dbReference type="InterPro" id="IPR038765">
    <property type="entry name" value="Papain-like_cys_pep_sf"/>
</dbReference>
<keyword evidence="2" id="KW-0645">Protease</keyword>
<dbReference type="Pfam" id="PF10774">
    <property type="entry name" value="DUF4226"/>
    <property type="match status" value="1"/>
</dbReference>
<name>A0ABS6B958_9NOCA</name>
<keyword evidence="3" id="KW-0378">Hydrolase</keyword>
<comment type="caution">
    <text evidence="7">The sequence shown here is derived from an EMBL/GenBank/DDBJ whole genome shotgun (WGS) entry which is preliminary data.</text>
</comment>
<comment type="similarity">
    <text evidence="1">Belongs to the peptidase C40 family.</text>
</comment>
<accession>A0ABS6B958</accession>
<keyword evidence="8" id="KW-1185">Reference proteome</keyword>
<evidence type="ECO:0000256" key="2">
    <source>
        <dbReference type="ARBA" id="ARBA00022670"/>
    </source>
</evidence>
<proteinExistence type="inferred from homology"/>
<gene>
    <name evidence="7" type="ORF">KO481_35460</name>
</gene>
<dbReference type="RefSeq" id="WP_215922868.1">
    <property type="nucleotide sequence ID" value="NZ_JAHKNI010000016.1"/>
</dbReference>
<dbReference type="Pfam" id="PF00877">
    <property type="entry name" value="NLPC_P60"/>
    <property type="match status" value="1"/>
</dbReference>
<evidence type="ECO:0000313" key="8">
    <source>
        <dbReference type="Proteomes" id="UP000733379"/>
    </source>
</evidence>
<dbReference type="InterPro" id="IPR051794">
    <property type="entry name" value="PG_Endopeptidase_C40"/>
</dbReference>
<feature type="domain" description="NlpC/P60" evidence="6">
    <location>
        <begin position="237"/>
        <end position="355"/>
    </location>
</feature>
<dbReference type="InterPro" id="IPR019710">
    <property type="entry name" value="DUF4226"/>
</dbReference>
<evidence type="ECO:0000256" key="3">
    <source>
        <dbReference type="ARBA" id="ARBA00022801"/>
    </source>
</evidence>
<dbReference type="Gene3D" id="3.90.1720.10">
    <property type="entry name" value="endopeptidase domain like (from Nostoc punctiforme)"/>
    <property type="match status" value="1"/>
</dbReference>
<organism evidence="7 8">
    <name type="scientific">Nocardia albiluteola</name>
    <dbReference type="NCBI Taxonomy" id="2842303"/>
    <lineage>
        <taxon>Bacteria</taxon>
        <taxon>Bacillati</taxon>
        <taxon>Actinomycetota</taxon>
        <taxon>Actinomycetes</taxon>
        <taxon>Mycobacteriales</taxon>
        <taxon>Nocardiaceae</taxon>
        <taxon>Nocardia</taxon>
    </lineage>
</organism>
<feature type="region of interest" description="Disordered" evidence="5">
    <location>
        <begin position="33"/>
        <end position="52"/>
    </location>
</feature>